<dbReference type="AlphaFoldDB" id="A0A5B7I847"/>
<comment type="caution">
    <text evidence="1">The sequence shown here is derived from an EMBL/GenBank/DDBJ whole genome shotgun (WGS) entry which is preliminary data.</text>
</comment>
<dbReference type="Proteomes" id="UP000324222">
    <property type="component" value="Unassembled WGS sequence"/>
</dbReference>
<accession>A0A5B7I847</accession>
<protein>
    <submittedName>
        <fullName evidence="1">Uncharacterized protein</fullName>
    </submittedName>
</protein>
<name>A0A5B7I847_PORTR</name>
<proteinExistence type="predicted"/>
<evidence type="ECO:0000313" key="1">
    <source>
        <dbReference type="EMBL" id="MPC78069.1"/>
    </source>
</evidence>
<keyword evidence="2" id="KW-1185">Reference proteome</keyword>
<evidence type="ECO:0000313" key="2">
    <source>
        <dbReference type="Proteomes" id="UP000324222"/>
    </source>
</evidence>
<sequence>MVGSLRLITWLTRTATAQSPR</sequence>
<gene>
    <name evidence="1" type="ORF">E2C01_072544</name>
</gene>
<reference evidence="1 2" key="1">
    <citation type="submission" date="2019-05" db="EMBL/GenBank/DDBJ databases">
        <title>Another draft genome of Portunus trituberculatus and its Hox gene families provides insights of decapod evolution.</title>
        <authorList>
            <person name="Jeong J.-H."/>
            <person name="Song I."/>
            <person name="Kim S."/>
            <person name="Choi T."/>
            <person name="Kim D."/>
            <person name="Ryu S."/>
            <person name="Kim W."/>
        </authorList>
    </citation>
    <scope>NUCLEOTIDE SEQUENCE [LARGE SCALE GENOMIC DNA]</scope>
    <source>
        <tissue evidence="1">Muscle</tissue>
    </source>
</reference>
<dbReference type="EMBL" id="VSRR010047515">
    <property type="protein sequence ID" value="MPC78069.1"/>
    <property type="molecule type" value="Genomic_DNA"/>
</dbReference>
<organism evidence="1 2">
    <name type="scientific">Portunus trituberculatus</name>
    <name type="common">Swimming crab</name>
    <name type="synonym">Neptunus trituberculatus</name>
    <dbReference type="NCBI Taxonomy" id="210409"/>
    <lineage>
        <taxon>Eukaryota</taxon>
        <taxon>Metazoa</taxon>
        <taxon>Ecdysozoa</taxon>
        <taxon>Arthropoda</taxon>
        <taxon>Crustacea</taxon>
        <taxon>Multicrustacea</taxon>
        <taxon>Malacostraca</taxon>
        <taxon>Eumalacostraca</taxon>
        <taxon>Eucarida</taxon>
        <taxon>Decapoda</taxon>
        <taxon>Pleocyemata</taxon>
        <taxon>Brachyura</taxon>
        <taxon>Eubrachyura</taxon>
        <taxon>Portunoidea</taxon>
        <taxon>Portunidae</taxon>
        <taxon>Portuninae</taxon>
        <taxon>Portunus</taxon>
    </lineage>
</organism>